<dbReference type="GO" id="GO:0005886">
    <property type="term" value="C:plasma membrane"/>
    <property type="evidence" value="ECO:0007669"/>
    <property type="project" value="TreeGrafter"/>
</dbReference>
<dbReference type="InterPro" id="IPR039672">
    <property type="entry name" value="MFS_2"/>
</dbReference>
<dbReference type="Proteomes" id="UP000199603">
    <property type="component" value="Unassembled WGS sequence"/>
</dbReference>
<proteinExistence type="inferred from homology"/>
<protein>
    <submittedName>
        <fullName evidence="7">Sugar (Glycoside-Pentoside-Hexuronide) transporter</fullName>
    </submittedName>
</protein>
<feature type="transmembrane region" description="Helical" evidence="5">
    <location>
        <begin position="273"/>
        <end position="296"/>
    </location>
</feature>
<feature type="transmembrane region" description="Helical" evidence="5">
    <location>
        <begin position="52"/>
        <end position="74"/>
    </location>
</feature>
<evidence type="ECO:0000259" key="6">
    <source>
        <dbReference type="PROSITE" id="PS50850"/>
    </source>
</evidence>
<dbReference type="InterPro" id="IPR020846">
    <property type="entry name" value="MFS_dom"/>
</dbReference>
<name>A0A1G6VKV5_9GAMM</name>
<dbReference type="PROSITE" id="PS50850">
    <property type="entry name" value="MFS"/>
    <property type="match status" value="1"/>
</dbReference>
<feature type="transmembrane region" description="Helical" evidence="5">
    <location>
        <begin position="115"/>
        <end position="135"/>
    </location>
</feature>
<accession>A0A1G6VKV5</accession>
<gene>
    <name evidence="7" type="ORF">SAMN04488509_103134</name>
</gene>
<dbReference type="PANTHER" id="PTHR11328:SF24">
    <property type="entry name" value="MAJOR FACILITATOR SUPERFAMILY (MFS) PROFILE DOMAIN-CONTAINING PROTEIN"/>
    <property type="match status" value="1"/>
</dbReference>
<feature type="domain" description="Major facilitator superfamily (MFS) profile" evidence="6">
    <location>
        <begin position="10"/>
        <end position="476"/>
    </location>
</feature>
<feature type="transmembrane region" description="Helical" evidence="5">
    <location>
        <begin position="236"/>
        <end position="261"/>
    </location>
</feature>
<reference evidence="7 8" key="1">
    <citation type="submission" date="2016-10" db="EMBL/GenBank/DDBJ databases">
        <authorList>
            <person name="de Groot N.N."/>
        </authorList>
    </citation>
    <scope>NUCLEOTIDE SEQUENCE [LARGE SCALE GENOMIC DNA]</scope>
    <source>
        <strain evidence="7 8">DSM 16957</strain>
    </source>
</reference>
<evidence type="ECO:0000313" key="7">
    <source>
        <dbReference type="EMBL" id="SDD54033.1"/>
    </source>
</evidence>
<organism evidence="7 8">
    <name type="scientific">Aquimonas voraii</name>
    <dbReference type="NCBI Taxonomy" id="265719"/>
    <lineage>
        <taxon>Bacteria</taxon>
        <taxon>Pseudomonadati</taxon>
        <taxon>Pseudomonadota</taxon>
        <taxon>Gammaproteobacteria</taxon>
        <taxon>Lysobacterales</taxon>
        <taxon>Lysobacteraceae</taxon>
        <taxon>Aquimonas</taxon>
    </lineage>
</organism>
<dbReference type="GO" id="GO:0015293">
    <property type="term" value="F:symporter activity"/>
    <property type="evidence" value="ECO:0007669"/>
    <property type="project" value="InterPro"/>
</dbReference>
<evidence type="ECO:0000313" key="8">
    <source>
        <dbReference type="Proteomes" id="UP000199603"/>
    </source>
</evidence>
<evidence type="ECO:0000256" key="2">
    <source>
        <dbReference type="ARBA" id="ARBA00022692"/>
    </source>
</evidence>
<dbReference type="PANTHER" id="PTHR11328">
    <property type="entry name" value="MAJOR FACILITATOR SUPERFAMILY DOMAIN-CONTAINING PROTEIN"/>
    <property type="match status" value="1"/>
</dbReference>
<keyword evidence="3 5" id="KW-1133">Transmembrane helix</keyword>
<dbReference type="GO" id="GO:0008643">
    <property type="term" value="P:carbohydrate transport"/>
    <property type="evidence" value="ECO:0007669"/>
    <property type="project" value="InterPro"/>
</dbReference>
<feature type="transmembrane region" description="Helical" evidence="5">
    <location>
        <begin position="405"/>
        <end position="429"/>
    </location>
</feature>
<dbReference type="AlphaFoldDB" id="A0A1G6VKV5"/>
<feature type="transmembrane region" description="Helical" evidence="5">
    <location>
        <begin position="363"/>
        <end position="384"/>
    </location>
</feature>
<feature type="transmembrane region" description="Helical" evidence="5">
    <location>
        <begin position="20"/>
        <end position="40"/>
    </location>
</feature>
<keyword evidence="8" id="KW-1185">Reference proteome</keyword>
<evidence type="ECO:0000256" key="5">
    <source>
        <dbReference type="SAM" id="Phobius"/>
    </source>
</evidence>
<dbReference type="Gene3D" id="1.20.1250.20">
    <property type="entry name" value="MFS general substrate transporter like domains"/>
    <property type="match status" value="2"/>
</dbReference>
<sequence>MQTHPATEPLSVREKLGYSLGDLAANLIFQTLVTFLAFFYTDVYRIPASTAASIIFFVGLLGAFVFTPMVGLLADRTRSRWGKFRPWILWTALPFGVLSLLAFSTPDFDETGKVIYALSTYTLLVLVYAANNLPYSALSGVLTGSMSDRNSLSSYRFVAVMIAQFVIQVLLLPLVLILGDGDRVEGFQKVMAIFAVVGTVFFLLTFLLTRERVLPPPEQASSVREDLGDLLRNQPWMIMLLLTVLVFITLALKGGTYVYYFQYYLDVTAQARFLEAIGFNAVIAGLNSLLIGVGLVGFQWPEDPATSAFSLFNAGGILCMIIGIGFSRPLADRYGKRNVFGAALFVSTLFLLVFVAFPPDAIALVFASHILHGFFYGITIPLLWAMIADVADYSEWRNGRRATGIIFSAMLCGLKVGLSVGGALVAAILATYGYEAGAAVQSEQTVDGIRLAVSVLASTPFLICVGLLYFYKIDKTLESRIERELVEQRTARKSLAQGAA</sequence>
<dbReference type="NCBIfam" id="TIGR00792">
    <property type="entry name" value="gph"/>
    <property type="match status" value="1"/>
</dbReference>
<feature type="transmembrane region" description="Helical" evidence="5">
    <location>
        <begin position="155"/>
        <end position="178"/>
    </location>
</feature>
<keyword evidence="2 5" id="KW-0812">Transmembrane</keyword>
<feature type="transmembrane region" description="Helical" evidence="5">
    <location>
        <begin position="308"/>
        <end position="327"/>
    </location>
</feature>
<feature type="transmembrane region" description="Helical" evidence="5">
    <location>
        <begin position="190"/>
        <end position="208"/>
    </location>
</feature>
<comment type="similarity">
    <text evidence="1">Belongs to the sodium:galactoside symporter (TC 2.A.2) family.</text>
</comment>
<dbReference type="STRING" id="265719.SAMN04488509_103134"/>
<feature type="transmembrane region" description="Helical" evidence="5">
    <location>
        <begin position="86"/>
        <end position="103"/>
    </location>
</feature>
<dbReference type="InterPro" id="IPR001927">
    <property type="entry name" value="Na/Gal_symport"/>
</dbReference>
<dbReference type="EMBL" id="FNAG01000003">
    <property type="protein sequence ID" value="SDD54033.1"/>
    <property type="molecule type" value="Genomic_DNA"/>
</dbReference>
<dbReference type="Pfam" id="PF13347">
    <property type="entry name" value="MFS_2"/>
    <property type="match status" value="2"/>
</dbReference>
<evidence type="ECO:0000256" key="3">
    <source>
        <dbReference type="ARBA" id="ARBA00022989"/>
    </source>
</evidence>
<feature type="transmembrane region" description="Helical" evidence="5">
    <location>
        <begin position="339"/>
        <end position="357"/>
    </location>
</feature>
<dbReference type="OrthoDB" id="181905at2"/>
<dbReference type="InterPro" id="IPR036259">
    <property type="entry name" value="MFS_trans_sf"/>
</dbReference>
<dbReference type="SUPFAM" id="SSF103473">
    <property type="entry name" value="MFS general substrate transporter"/>
    <property type="match status" value="1"/>
</dbReference>
<dbReference type="GO" id="GO:0006814">
    <property type="term" value="P:sodium ion transport"/>
    <property type="evidence" value="ECO:0007669"/>
    <property type="project" value="InterPro"/>
</dbReference>
<evidence type="ECO:0000256" key="4">
    <source>
        <dbReference type="ARBA" id="ARBA00023136"/>
    </source>
</evidence>
<dbReference type="RefSeq" id="WP_091241234.1">
    <property type="nucleotide sequence ID" value="NZ_FNAG01000003.1"/>
</dbReference>
<evidence type="ECO:0000256" key="1">
    <source>
        <dbReference type="ARBA" id="ARBA00009617"/>
    </source>
</evidence>
<dbReference type="CDD" id="cd17332">
    <property type="entry name" value="MFS_MelB_like"/>
    <property type="match status" value="1"/>
</dbReference>
<feature type="transmembrane region" description="Helical" evidence="5">
    <location>
        <begin position="449"/>
        <end position="471"/>
    </location>
</feature>
<keyword evidence="4 5" id="KW-0472">Membrane</keyword>